<dbReference type="EMBL" id="CP060693">
    <property type="protein sequence ID" value="QNM89423.1"/>
    <property type="molecule type" value="Genomic_DNA"/>
</dbReference>
<protein>
    <submittedName>
        <fullName evidence="2">Phage replisome organizer N-terminal domain-containing protein</fullName>
    </submittedName>
</protein>
<proteinExistence type="predicted"/>
<sequence length="179" mass="21139">MSSKKYYWLKLKDDFFERDEIKIIESQKNGKDYINFYLKLLLKSVKTEGTLRFKDAIPYNLDMLSTITNCNIDTVNTAINTFISLGLMEKWEDGTFYMLEVQNMIGSETSSAQRVRKHRLKNTKPLQCNNNVINCNTEIEIELEGEKWQKWNDQQIQKQIKIDKLENLNLASRENQVLE</sequence>
<gene>
    <name evidence="2" type="ORF">HOO34_07020</name>
</gene>
<dbReference type="Pfam" id="PF09681">
    <property type="entry name" value="Phage_rep_org_N"/>
    <property type="match status" value="1"/>
</dbReference>
<accession>A0A7G9LLC4</accession>
<dbReference type="RefSeq" id="WP_187473978.1">
    <property type="nucleotide sequence ID" value="NZ_CP060693.1"/>
</dbReference>
<dbReference type="InterPro" id="IPR010056">
    <property type="entry name" value="Phage_rep_org__N"/>
</dbReference>
<evidence type="ECO:0000313" key="2">
    <source>
        <dbReference type="EMBL" id="QNM89423.1"/>
    </source>
</evidence>
<name>A0A7G9LLC4_9BACT</name>
<dbReference type="Proteomes" id="UP000515842">
    <property type="component" value="Chromosome"/>
</dbReference>
<dbReference type="AlphaFoldDB" id="A0A7G9LLC4"/>
<evidence type="ECO:0000313" key="3">
    <source>
        <dbReference type="Proteomes" id="UP000515842"/>
    </source>
</evidence>
<dbReference type="NCBIfam" id="TIGR01714">
    <property type="entry name" value="phage_rep_org_N"/>
    <property type="match status" value="1"/>
</dbReference>
<evidence type="ECO:0000259" key="1">
    <source>
        <dbReference type="Pfam" id="PF09681"/>
    </source>
</evidence>
<organism evidence="2 3">
    <name type="scientific">Aliarcobacter cryaerophilus</name>
    <dbReference type="NCBI Taxonomy" id="28198"/>
    <lineage>
        <taxon>Bacteria</taxon>
        <taxon>Pseudomonadati</taxon>
        <taxon>Campylobacterota</taxon>
        <taxon>Epsilonproteobacteria</taxon>
        <taxon>Campylobacterales</taxon>
        <taxon>Arcobacteraceae</taxon>
        <taxon>Aliarcobacter</taxon>
    </lineage>
</organism>
<reference evidence="2 3" key="1">
    <citation type="journal article" date="2020" name="Front. Microbiol.">
        <title>Genomic Analysis and Antimicrobial Resistance of Aliarcobacter cryaerophilus Strains From German Water Poultry.</title>
        <authorList>
            <person name="Muller E."/>
            <person name="Hotzel H."/>
            <person name="Ahlers C."/>
            <person name="Hanel I."/>
            <person name="Tomaso H."/>
            <person name="Abdel-Glil M.Y."/>
        </authorList>
    </citation>
    <scope>NUCLEOTIDE SEQUENCE [LARGE SCALE GENOMIC DNA]</scope>
    <source>
        <strain evidence="2 3">16CS1285-4</strain>
    </source>
</reference>
<feature type="domain" description="Phage replisome organiser N-terminal" evidence="1">
    <location>
        <begin position="8"/>
        <end position="122"/>
    </location>
</feature>